<dbReference type="PANTHER" id="PTHR32361">
    <property type="entry name" value="FERRIC/CUPRIC REDUCTASE TRANSMEMBRANE COMPONENT"/>
    <property type="match status" value="1"/>
</dbReference>
<dbReference type="RefSeq" id="XP_033668573.1">
    <property type="nucleotide sequence ID" value="XM_033806052.1"/>
</dbReference>
<accession>A0A6A6CKD4</accession>
<sequence>MYGQDPRSVSKIHPHLILSDHHPPNNHSNSTRPNLSPETEEHFHRLAEAFHFSRWFYLTYQPVVIGVVLVVVVWRWQSRKARSRRRGKRRTDEKSWKREGNETPRPRKDEVAAENGEASSSSSSSSSTREGNATPPTADKDKTSDEWTRLLEEERNDLAEDKTGLWQAVIRWTKYWLTYQPAPIPIVRKILPPNTTSLWITTLFILNIFYLLFNIGISRSTQDILADRAGLLFTANLPWLYVLAAKTQPLKLLTGDSYENLNMLHRRLGEWMCLLAFLHLAGMIWGWYDFLQQNLSLVAFLTIPYILWGCGAWVAYEVLYVMSLGSFREWWYEVFLGSHVLLQAGGLVLLWLHHFRARPFVFVCAVIFVLDRFAWRLGVKGCVVQAELKVLEDGETVLVSADWPVLTKRRAAVWWRRVFGWDMRYGWNPSEHVFISVPGMGRKYKYQFHPMTIASAAPAPGQTHAWFNLIIRAKGGFSRDLLHYAQTTSTTRIRLDGPYGSLHALEMLHDSDISIIVAGGSGIAVAYPLLWSLLHHNSPLDDGPEPPLPRKQQACLIWIIQDASHISWIGAERLEELKELGLHLIVPPASRKYGRPDVKGLLEEKVEELRGADERVGVIVSGPDGLNRMVQNCCAGLGRRGVDVEVAVEKFGW</sequence>
<comment type="subcellular location">
    <subcellularLocation>
        <location evidence="1">Membrane</location>
        <topology evidence="1">Multi-pass membrane protein</topology>
    </subcellularLocation>
</comment>
<dbReference type="GO" id="GO:0005886">
    <property type="term" value="C:plasma membrane"/>
    <property type="evidence" value="ECO:0007669"/>
    <property type="project" value="TreeGrafter"/>
</dbReference>
<evidence type="ECO:0000313" key="10">
    <source>
        <dbReference type="EMBL" id="KAF2167684.1"/>
    </source>
</evidence>
<keyword evidence="5" id="KW-0406">Ion transport</keyword>
<reference evidence="10" key="1">
    <citation type="journal article" date="2020" name="Stud. Mycol.">
        <title>101 Dothideomycetes genomes: a test case for predicting lifestyles and emergence of pathogens.</title>
        <authorList>
            <person name="Haridas S."/>
            <person name="Albert R."/>
            <person name="Binder M."/>
            <person name="Bloem J."/>
            <person name="Labutti K."/>
            <person name="Salamov A."/>
            <person name="Andreopoulos B."/>
            <person name="Baker S."/>
            <person name="Barry K."/>
            <person name="Bills G."/>
            <person name="Bluhm B."/>
            <person name="Cannon C."/>
            <person name="Castanera R."/>
            <person name="Culley D."/>
            <person name="Daum C."/>
            <person name="Ezra D."/>
            <person name="Gonzalez J."/>
            <person name="Henrissat B."/>
            <person name="Kuo A."/>
            <person name="Liang C."/>
            <person name="Lipzen A."/>
            <person name="Lutzoni F."/>
            <person name="Magnuson J."/>
            <person name="Mondo S."/>
            <person name="Nolan M."/>
            <person name="Ohm R."/>
            <person name="Pangilinan J."/>
            <person name="Park H.-J."/>
            <person name="Ramirez L."/>
            <person name="Alfaro M."/>
            <person name="Sun H."/>
            <person name="Tritt A."/>
            <person name="Yoshinaga Y."/>
            <person name="Zwiers L.-H."/>
            <person name="Turgeon B."/>
            <person name="Goodwin S."/>
            <person name="Spatafora J."/>
            <person name="Crous P."/>
            <person name="Grigoriev I."/>
        </authorList>
    </citation>
    <scope>NUCLEOTIDE SEQUENCE</scope>
    <source>
        <strain evidence="10">ATCC 36951</strain>
    </source>
</reference>
<evidence type="ECO:0000256" key="6">
    <source>
        <dbReference type="ARBA" id="ARBA00023136"/>
    </source>
</evidence>
<evidence type="ECO:0000256" key="4">
    <source>
        <dbReference type="ARBA" id="ARBA00022989"/>
    </source>
</evidence>
<feature type="domain" description="FAD-binding FR-type" evidence="9">
    <location>
        <begin position="357"/>
        <end position="505"/>
    </location>
</feature>
<dbReference type="Pfam" id="PF01794">
    <property type="entry name" value="Ferric_reduct"/>
    <property type="match status" value="1"/>
</dbReference>
<dbReference type="OrthoDB" id="17725at2759"/>
<evidence type="ECO:0000256" key="3">
    <source>
        <dbReference type="ARBA" id="ARBA00022692"/>
    </source>
</evidence>
<dbReference type="PANTHER" id="PTHR32361:SF28">
    <property type="entry name" value="FRP1P"/>
    <property type="match status" value="1"/>
</dbReference>
<dbReference type="Proteomes" id="UP000799537">
    <property type="component" value="Unassembled WGS sequence"/>
</dbReference>
<organism evidence="10 11">
    <name type="scientific">Zasmidium cellare ATCC 36951</name>
    <dbReference type="NCBI Taxonomy" id="1080233"/>
    <lineage>
        <taxon>Eukaryota</taxon>
        <taxon>Fungi</taxon>
        <taxon>Dikarya</taxon>
        <taxon>Ascomycota</taxon>
        <taxon>Pezizomycotina</taxon>
        <taxon>Dothideomycetes</taxon>
        <taxon>Dothideomycetidae</taxon>
        <taxon>Mycosphaerellales</taxon>
        <taxon>Mycosphaerellaceae</taxon>
        <taxon>Zasmidium</taxon>
    </lineage>
</organism>
<dbReference type="GO" id="GO:0015677">
    <property type="term" value="P:copper ion import"/>
    <property type="evidence" value="ECO:0007669"/>
    <property type="project" value="TreeGrafter"/>
</dbReference>
<keyword evidence="6 8" id="KW-0472">Membrane</keyword>
<gene>
    <name evidence="10" type="ORF">M409DRAFT_21837</name>
</gene>
<dbReference type="EMBL" id="ML993592">
    <property type="protein sequence ID" value="KAF2167684.1"/>
    <property type="molecule type" value="Genomic_DNA"/>
</dbReference>
<evidence type="ECO:0000256" key="8">
    <source>
        <dbReference type="SAM" id="Phobius"/>
    </source>
</evidence>
<feature type="compositionally biased region" description="Polar residues" evidence="7">
    <location>
        <begin position="25"/>
        <end position="37"/>
    </location>
</feature>
<dbReference type="GO" id="GO:0006879">
    <property type="term" value="P:intracellular iron ion homeostasis"/>
    <property type="evidence" value="ECO:0007669"/>
    <property type="project" value="TreeGrafter"/>
</dbReference>
<keyword evidence="3 8" id="KW-0812">Transmembrane</keyword>
<evidence type="ECO:0000259" key="9">
    <source>
        <dbReference type="PROSITE" id="PS51384"/>
    </source>
</evidence>
<keyword evidence="11" id="KW-1185">Reference proteome</keyword>
<feature type="transmembrane region" description="Helical" evidence="8">
    <location>
        <begin position="55"/>
        <end position="76"/>
    </location>
</feature>
<feature type="transmembrane region" description="Helical" evidence="8">
    <location>
        <begin position="330"/>
        <end position="351"/>
    </location>
</feature>
<evidence type="ECO:0000256" key="1">
    <source>
        <dbReference type="ARBA" id="ARBA00004141"/>
    </source>
</evidence>
<dbReference type="CDD" id="cd06186">
    <property type="entry name" value="NOX_Duox_like_FAD_NADP"/>
    <property type="match status" value="1"/>
</dbReference>
<proteinExistence type="predicted"/>
<dbReference type="InterPro" id="IPR039261">
    <property type="entry name" value="FNR_nucleotide-bd"/>
</dbReference>
<dbReference type="InterPro" id="IPR013112">
    <property type="entry name" value="FAD-bd_8"/>
</dbReference>
<dbReference type="GeneID" id="54559324"/>
<feature type="region of interest" description="Disordered" evidence="7">
    <location>
        <begin position="15"/>
        <end position="40"/>
    </location>
</feature>
<dbReference type="InterPro" id="IPR051410">
    <property type="entry name" value="Ferric/Cupric_Reductase"/>
</dbReference>
<feature type="transmembrane region" description="Helical" evidence="8">
    <location>
        <begin position="198"/>
        <end position="217"/>
    </location>
</feature>
<dbReference type="InterPro" id="IPR013130">
    <property type="entry name" value="Fe3_Rdtase_TM_dom"/>
</dbReference>
<feature type="transmembrane region" description="Helical" evidence="8">
    <location>
        <begin position="268"/>
        <end position="288"/>
    </location>
</feature>
<dbReference type="SUPFAM" id="SSF52343">
    <property type="entry name" value="Ferredoxin reductase-like, C-terminal NADP-linked domain"/>
    <property type="match status" value="1"/>
</dbReference>
<dbReference type="Pfam" id="PF08022">
    <property type="entry name" value="FAD_binding_8"/>
    <property type="match status" value="1"/>
</dbReference>
<feature type="compositionally biased region" description="Basic and acidic residues" evidence="7">
    <location>
        <begin position="90"/>
        <end position="111"/>
    </location>
</feature>
<evidence type="ECO:0000256" key="7">
    <source>
        <dbReference type="SAM" id="MobiDB-lite"/>
    </source>
</evidence>
<dbReference type="PROSITE" id="PS51384">
    <property type="entry name" value="FAD_FR"/>
    <property type="match status" value="1"/>
</dbReference>
<dbReference type="GO" id="GO:0006826">
    <property type="term" value="P:iron ion transport"/>
    <property type="evidence" value="ECO:0007669"/>
    <property type="project" value="TreeGrafter"/>
</dbReference>
<dbReference type="InterPro" id="IPR017927">
    <property type="entry name" value="FAD-bd_FR_type"/>
</dbReference>
<dbReference type="SFLD" id="SFLDS00052">
    <property type="entry name" value="Ferric_Reductase_Domain"/>
    <property type="match status" value="1"/>
</dbReference>
<keyword evidence="2" id="KW-0813">Transport</keyword>
<name>A0A6A6CKD4_ZASCE</name>
<dbReference type="GO" id="GO:0000293">
    <property type="term" value="F:ferric-chelate reductase activity"/>
    <property type="evidence" value="ECO:0007669"/>
    <property type="project" value="TreeGrafter"/>
</dbReference>
<evidence type="ECO:0000256" key="5">
    <source>
        <dbReference type="ARBA" id="ARBA00023065"/>
    </source>
</evidence>
<feature type="transmembrane region" description="Helical" evidence="8">
    <location>
        <begin position="357"/>
        <end position="375"/>
    </location>
</feature>
<evidence type="ECO:0000313" key="11">
    <source>
        <dbReference type="Proteomes" id="UP000799537"/>
    </source>
</evidence>
<dbReference type="SFLD" id="SFLDG01168">
    <property type="entry name" value="Ferric_reductase_subgroup_(FRE"/>
    <property type="match status" value="1"/>
</dbReference>
<feature type="region of interest" description="Disordered" evidence="7">
    <location>
        <begin position="83"/>
        <end position="145"/>
    </location>
</feature>
<keyword evidence="4 8" id="KW-1133">Transmembrane helix</keyword>
<protein>
    <recommendedName>
        <fullName evidence="9">FAD-binding FR-type domain-containing protein</fullName>
    </recommendedName>
</protein>
<dbReference type="AlphaFoldDB" id="A0A6A6CKD4"/>
<evidence type="ECO:0000256" key="2">
    <source>
        <dbReference type="ARBA" id="ARBA00022448"/>
    </source>
</evidence>
<feature type="transmembrane region" description="Helical" evidence="8">
    <location>
        <begin position="294"/>
        <end position="318"/>
    </location>
</feature>
<dbReference type="Gene3D" id="3.40.50.80">
    <property type="entry name" value="Nucleotide-binding domain of ferredoxin-NADP reductase (FNR) module"/>
    <property type="match status" value="1"/>
</dbReference>